<protein>
    <recommendedName>
        <fullName evidence="5">Secreted protein</fullName>
    </recommendedName>
</protein>
<sequence length="88" mass="8930">MSRTALRWTVAATAAAALTLGGGTAAFAQELTIRPANSNQPGSLLVLLDLGREYHVHPAPQSTQAKQATNATATSNTTKPGTVSGSAI</sequence>
<evidence type="ECO:0000256" key="2">
    <source>
        <dbReference type="SAM" id="SignalP"/>
    </source>
</evidence>
<feature type="compositionally biased region" description="Low complexity" evidence="1">
    <location>
        <begin position="62"/>
        <end position="79"/>
    </location>
</feature>
<keyword evidence="4" id="KW-1185">Reference proteome</keyword>
<organism evidence="3 4">
    <name type="scientific">Saccharopolyspora erythraea</name>
    <name type="common">Streptomyces erythraeus</name>
    <dbReference type="NCBI Taxonomy" id="1836"/>
    <lineage>
        <taxon>Bacteria</taxon>
        <taxon>Bacillati</taxon>
        <taxon>Actinomycetota</taxon>
        <taxon>Actinomycetes</taxon>
        <taxon>Pseudonocardiales</taxon>
        <taxon>Pseudonocardiaceae</taxon>
        <taxon>Saccharopolyspora</taxon>
    </lineage>
</organism>
<gene>
    <name evidence="3" type="ORF">GCM10009533_49490</name>
</gene>
<proteinExistence type="predicted"/>
<feature type="chain" id="PRO_5046810559" description="Secreted protein" evidence="2">
    <location>
        <begin position="29"/>
        <end position="88"/>
    </location>
</feature>
<evidence type="ECO:0000313" key="3">
    <source>
        <dbReference type="EMBL" id="GAA0544637.1"/>
    </source>
</evidence>
<evidence type="ECO:0008006" key="5">
    <source>
        <dbReference type="Google" id="ProtNLM"/>
    </source>
</evidence>
<dbReference type="RefSeq" id="WP_009947433.1">
    <property type="nucleotide sequence ID" value="NZ_BAAAGS010000038.1"/>
</dbReference>
<accession>A0ABN1DK53</accession>
<feature type="signal peptide" evidence="2">
    <location>
        <begin position="1"/>
        <end position="28"/>
    </location>
</feature>
<reference evidence="3 4" key="1">
    <citation type="journal article" date="2019" name="Int. J. Syst. Evol. Microbiol.">
        <title>The Global Catalogue of Microorganisms (GCM) 10K type strain sequencing project: providing services to taxonomists for standard genome sequencing and annotation.</title>
        <authorList>
            <consortium name="The Broad Institute Genomics Platform"/>
            <consortium name="The Broad Institute Genome Sequencing Center for Infectious Disease"/>
            <person name="Wu L."/>
            <person name="Ma J."/>
        </authorList>
    </citation>
    <scope>NUCLEOTIDE SEQUENCE [LARGE SCALE GENOMIC DNA]</scope>
    <source>
        <strain evidence="3 4">JCM 10303</strain>
    </source>
</reference>
<keyword evidence="2" id="KW-0732">Signal</keyword>
<dbReference type="Proteomes" id="UP001500729">
    <property type="component" value="Unassembled WGS sequence"/>
</dbReference>
<name>A0ABN1DK53_SACER</name>
<feature type="region of interest" description="Disordered" evidence="1">
    <location>
        <begin position="59"/>
        <end position="88"/>
    </location>
</feature>
<evidence type="ECO:0000256" key="1">
    <source>
        <dbReference type="SAM" id="MobiDB-lite"/>
    </source>
</evidence>
<evidence type="ECO:0000313" key="4">
    <source>
        <dbReference type="Proteomes" id="UP001500729"/>
    </source>
</evidence>
<comment type="caution">
    <text evidence="3">The sequence shown here is derived from an EMBL/GenBank/DDBJ whole genome shotgun (WGS) entry which is preliminary data.</text>
</comment>
<dbReference type="EMBL" id="BAAAGS010000038">
    <property type="protein sequence ID" value="GAA0544637.1"/>
    <property type="molecule type" value="Genomic_DNA"/>
</dbReference>